<keyword evidence="5 8" id="KW-1133">Transmembrane helix</keyword>
<gene>
    <name evidence="10" type="ORF">FCL42_18690</name>
</gene>
<dbReference type="GO" id="GO:0071916">
    <property type="term" value="F:dipeptide transmembrane transporter activity"/>
    <property type="evidence" value="ECO:0007669"/>
    <property type="project" value="TreeGrafter"/>
</dbReference>
<keyword evidence="11" id="KW-1185">Reference proteome</keyword>
<sequence length="343" mass="37765">MLTFLVRRINLFILTSLMLFAVVYAVTLALPGELASNLSGIADPNRSQLTQINQQYQLDSNPVFGYLAYVKARLSGDFGVSLTSQEPVWPQLTQVITASLELGMMSVIMALLIGIPIGALVSLSRNPTIQRIVMSLTLLGFSVPVFWLGLLQIITFGVNLDWLPASGRINLIYEVPSVTGLLLVDIWLTDAPWRSAAMMDAWAHLILPISVVMLLPLTIVIRITRFSLDEELDKNYIRALEARGISRFHLLVHHALPNAMAQVLRVLSLQLGPIASAIIIVELLFSWPGVGAYMVSALRQGDHTALQAGVLAISLFIVLLNIVLEIIHTLLNPVSRKEIHGRI</sequence>
<dbReference type="PROSITE" id="PS50928">
    <property type="entry name" value="ABC_TM1"/>
    <property type="match status" value="1"/>
</dbReference>
<feature type="transmembrane region" description="Helical" evidence="8">
    <location>
        <begin position="102"/>
        <end position="121"/>
    </location>
</feature>
<keyword evidence="2 8" id="KW-0813">Transport</keyword>
<feature type="transmembrane region" description="Helical" evidence="8">
    <location>
        <begin position="12"/>
        <end position="30"/>
    </location>
</feature>
<keyword evidence="4 8" id="KW-0812">Transmembrane</keyword>
<evidence type="ECO:0000256" key="5">
    <source>
        <dbReference type="ARBA" id="ARBA00022989"/>
    </source>
</evidence>
<dbReference type="InterPro" id="IPR035906">
    <property type="entry name" value="MetI-like_sf"/>
</dbReference>
<evidence type="ECO:0000256" key="1">
    <source>
        <dbReference type="ARBA" id="ARBA00004651"/>
    </source>
</evidence>
<evidence type="ECO:0000259" key="9">
    <source>
        <dbReference type="PROSITE" id="PS50928"/>
    </source>
</evidence>
<comment type="subcellular location">
    <subcellularLocation>
        <location evidence="1 8">Cell membrane</location>
        <topology evidence="1 8">Multi-pass membrane protein</topology>
    </subcellularLocation>
</comment>
<dbReference type="AlphaFoldDB" id="A0A4U1BL88"/>
<feature type="transmembrane region" description="Helical" evidence="8">
    <location>
        <begin position="305"/>
        <end position="327"/>
    </location>
</feature>
<feature type="transmembrane region" description="Helical" evidence="8">
    <location>
        <begin position="263"/>
        <end position="285"/>
    </location>
</feature>
<dbReference type="Proteomes" id="UP000305675">
    <property type="component" value="Unassembled WGS sequence"/>
</dbReference>
<feature type="domain" description="ABC transmembrane type-1" evidence="9">
    <location>
        <begin position="96"/>
        <end position="328"/>
    </location>
</feature>
<name>A0A4U1BL88_9GAMM</name>
<dbReference type="OrthoDB" id="9805855at2"/>
<dbReference type="RefSeq" id="WP_136864957.1">
    <property type="nucleotide sequence ID" value="NZ_SWCJ01000020.1"/>
</dbReference>
<dbReference type="SUPFAM" id="SSF161098">
    <property type="entry name" value="MetI-like"/>
    <property type="match status" value="1"/>
</dbReference>
<organism evidence="10 11">
    <name type="scientific">Ferrimonas aestuarii</name>
    <dbReference type="NCBI Taxonomy" id="2569539"/>
    <lineage>
        <taxon>Bacteria</taxon>
        <taxon>Pseudomonadati</taxon>
        <taxon>Pseudomonadota</taxon>
        <taxon>Gammaproteobacteria</taxon>
        <taxon>Alteromonadales</taxon>
        <taxon>Ferrimonadaceae</taxon>
        <taxon>Ferrimonas</taxon>
    </lineage>
</organism>
<evidence type="ECO:0000256" key="4">
    <source>
        <dbReference type="ARBA" id="ARBA00022692"/>
    </source>
</evidence>
<dbReference type="CDD" id="cd06261">
    <property type="entry name" value="TM_PBP2"/>
    <property type="match status" value="1"/>
</dbReference>
<evidence type="ECO:0000256" key="2">
    <source>
        <dbReference type="ARBA" id="ARBA00022448"/>
    </source>
</evidence>
<evidence type="ECO:0000256" key="6">
    <source>
        <dbReference type="ARBA" id="ARBA00023136"/>
    </source>
</evidence>
<comment type="caution">
    <text evidence="10">The sequence shown here is derived from an EMBL/GenBank/DDBJ whole genome shotgun (WGS) entry which is preliminary data.</text>
</comment>
<reference evidence="10 11" key="1">
    <citation type="submission" date="2019-04" db="EMBL/GenBank/DDBJ databases">
        <authorList>
            <person name="Hwang J.C."/>
        </authorList>
    </citation>
    <scope>NUCLEOTIDE SEQUENCE [LARGE SCALE GENOMIC DNA]</scope>
    <source>
        <strain evidence="10 11">IMCC35002</strain>
    </source>
</reference>
<keyword evidence="6 8" id="KW-0472">Membrane</keyword>
<dbReference type="PANTHER" id="PTHR43163">
    <property type="entry name" value="DIPEPTIDE TRANSPORT SYSTEM PERMEASE PROTEIN DPPB-RELATED"/>
    <property type="match status" value="1"/>
</dbReference>
<evidence type="ECO:0000256" key="7">
    <source>
        <dbReference type="ARBA" id="ARBA00024202"/>
    </source>
</evidence>
<proteinExistence type="inferred from homology"/>
<dbReference type="PANTHER" id="PTHR43163:SF6">
    <property type="entry name" value="DIPEPTIDE TRANSPORT SYSTEM PERMEASE PROTEIN DPPB-RELATED"/>
    <property type="match status" value="1"/>
</dbReference>
<evidence type="ECO:0000256" key="8">
    <source>
        <dbReference type="RuleBase" id="RU363032"/>
    </source>
</evidence>
<dbReference type="Pfam" id="PF00528">
    <property type="entry name" value="BPD_transp_1"/>
    <property type="match status" value="1"/>
</dbReference>
<keyword evidence="3" id="KW-1003">Cell membrane</keyword>
<dbReference type="EMBL" id="SWCJ01000020">
    <property type="protein sequence ID" value="TKB50846.1"/>
    <property type="molecule type" value="Genomic_DNA"/>
</dbReference>
<evidence type="ECO:0000256" key="3">
    <source>
        <dbReference type="ARBA" id="ARBA00022475"/>
    </source>
</evidence>
<feature type="transmembrane region" description="Helical" evidence="8">
    <location>
        <begin position="201"/>
        <end position="221"/>
    </location>
</feature>
<protein>
    <submittedName>
        <fullName evidence="10">ABC transporter permease subunit</fullName>
    </submittedName>
</protein>
<dbReference type="Gene3D" id="1.10.3720.10">
    <property type="entry name" value="MetI-like"/>
    <property type="match status" value="1"/>
</dbReference>
<comment type="similarity">
    <text evidence="7">Belongs to the binding-protein-dependent transport system permease family. OppBC subfamily.</text>
</comment>
<evidence type="ECO:0000313" key="10">
    <source>
        <dbReference type="EMBL" id="TKB50846.1"/>
    </source>
</evidence>
<dbReference type="GO" id="GO:0005886">
    <property type="term" value="C:plasma membrane"/>
    <property type="evidence" value="ECO:0007669"/>
    <property type="project" value="UniProtKB-SubCell"/>
</dbReference>
<evidence type="ECO:0000313" key="11">
    <source>
        <dbReference type="Proteomes" id="UP000305675"/>
    </source>
</evidence>
<accession>A0A4U1BL88</accession>
<dbReference type="InterPro" id="IPR000515">
    <property type="entry name" value="MetI-like"/>
</dbReference>
<feature type="transmembrane region" description="Helical" evidence="8">
    <location>
        <begin position="133"/>
        <end position="154"/>
    </location>
</feature>